<evidence type="ECO:0000313" key="2">
    <source>
        <dbReference type="Proteomes" id="UP000323664"/>
    </source>
</evidence>
<organism evidence="1 2">
    <name type="scientific">Paenibacillus amylolyticus</name>
    <dbReference type="NCBI Taxonomy" id="1451"/>
    <lineage>
        <taxon>Bacteria</taxon>
        <taxon>Bacillati</taxon>
        <taxon>Bacillota</taxon>
        <taxon>Bacilli</taxon>
        <taxon>Bacillales</taxon>
        <taxon>Paenibacillaceae</taxon>
        <taxon>Paenibacillus</taxon>
    </lineage>
</organism>
<gene>
    <name evidence="1" type="ORF">EC604_28950</name>
</gene>
<dbReference type="AlphaFoldDB" id="A0A5M9X1Y3"/>
<proteinExistence type="predicted"/>
<comment type="caution">
    <text evidence="1">The sequence shown here is derived from an EMBL/GenBank/DDBJ whole genome shotgun (WGS) entry which is preliminary data.</text>
</comment>
<dbReference type="RefSeq" id="WP_123067441.1">
    <property type="nucleotide sequence ID" value="NZ_RIAS01000034.1"/>
</dbReference>
<accession>A0A5M9X1Y3</accession>
<protein>
    <submittedName>
        <fullName evidence="1">Uncharacterized protein</fullName>
    </submittedName>
</protein>
<name>A0A5M9X1Y3_PAEAM</name>
<dbReference type="Proteomes" id="UP000323664">
    <property type="component" value="Unassembled WGS sequence"/>
</dbReference>
<dbReference type="EMBL" id="RIAS01000034">
    <property type="protein sequence ID" value="KAA8787855.1"/>
    <property type="molecule type" value="Genomic_DNA"/>
</dbReference>
<evidence type="ECO:0000313" key="1">
    <source>
        <dbReference type="EMBL" id="KAA8787855.1"/>
    </source>
</evidence>
<reference evidence="1 2" key="1">
    <citation type="journal article" date="2019" name="J. Ind. Microbiol. Biotechnol.">
        <title>Paenibacillus amylolyticus 27C64 has a diverse set of carbohydrate-active enzymes and complete pectin deconstruction system.</title>
        <authorList>
            <person name="Keggi C."/>
            <person name="Doran-Peterson J."/>
        </authorList>
    </citation>
    <scope>NUCLEOTIDE SEQUENCE [LARGE SCALE GENOMIC DNA]</scope>
    <source>
        <strain evidence="1 2">27C64</strain>
    </source>
</reference>
<sequence length="87" mass="10397">MDDFVVTKDMRKIWHDVKQAIAEMKSARSELEENSKAYAACTTMIEKLELKEREYKVMVSCRIRKTIRDTIQEYQKEDTRPVLRLVK</sequence>